<evidence type="ECO:0000256" key="7">
    <source>
        <dbReference type="NCBIfam" id="TIGR03591"/>
    </source>
</evidence>
<dbReference type="PANTHER" id="PTHR11252:SF0">
    <property type="entry name" value="POLYRIBONUCLEOTIDE NUCLEOTIDYLTRANSFERASE 1, MITOCHONDRIAL"/>
    <property type="match status" value="1"/>
</dbReference>
<protein>
    <recommendedName>
        <fullName evidence="2 7">Polyribonucleotide nucleotidyltransferase</fullName>
        <ecNumber evidence="2 7">2.7.7.8</ecNumber>
    </recommendedName>
</protein>
<dbReference type="SMART" id="SM00322">
    <property type="entry name" value="KH"/>
    <property type="match status" value="1"/>
</dbReference>
<dbReference type="InterPro" id="IPR036345">
    <property type="entry name" value="ExoRNase_PH_dom2_sf"/>
</dbReference>
<dbReference type="InterPro" id="IPR001247">
    <property type="entry name" value="ExoRNase_PH_dom1"/>
</dbReference>
<dbReference type="InterPro" id="IPR020568">
    <property type="entry name" value="Ribosomal_Su5_D2-typ_SF"/>
</dbReference>
<dbReference type="NCBIfam" id="NF008805">
    <property type="entry name" value="PRK11824.1"/>
    <property type="match status" value="1"/>
</dbReference>
<dbReference type="Proteomes" id="UP000509549">
    <property type="component" value="Chromosome"/>
</dbReference>
<keyword evidence="3 10" id="KW-0808">Transferase</keyword>
<dbReference type="SUPFAM" id="SSF54211">
    <property type="entry name" value="Ribosomal protein S5 domain 2-like"/>
    <property type="match status" value="2"/>
</dbReference>
<keyword evidence="6 8" id="KW-0694">RNA-binding</keyword>
<evidence type="ECO:0000256" key="6">
    <source>
        <dbReference type="ARBA" id="ARBA00022884"/>
    </source>
</evidence>
<evidence type="ECO:0000259" key="9">
    <source>
        <dbReference type="PROSITE" id="PS50126"/>
    </source>
</evidence>
<dbReference type="GO" id="GO:0003723">
    <property type="term" value="F:RNA binding"/>
    <property type="evidence" value="ECO:0007669"/>
    <property type="project" value="UniProtKB-UniRule"/>
</dbReference>
<dbReference type="GO" id="GO:0000175">
    <property type="term" value="F:3'-5'-RNA exonuclease activity"/>
    <property type="evidence" value="ECO:0007669"/>
    <property type="project" value="TreeGrafter"/>
</dbReference>
<dbReference type="PROSITE" id="PS50126">
    <property type="entry name" value="S1"/>
    <property type="match status" value="1"/>
</dbReference>
<dbReference type="Gene3D" id="2.40.50.140">
    <property type="entry name" value="Nucleic acid-binding proteins"/>
    <property type="match status" value="1"/>
</dbReference>
<dbReference type="CDD" id="cd11364">
    <property type="entry name" value="RNase_PH_PNPase_2"/>
    <property type="match status" value="1"/>
</dbReference>
<dbReference type="InterPro" id="IPR004088">
    <property type="entry name" value="KH_dom_type_1"/>
</dbReference>
<dbReference type="SUPFAM" id="SSF50249">
    <property type="entry name" value="Nucleic acid-binding proteins"/>
    <property type="match status" value="1"/>
</dbReference>
<evidence type="ECO:0000256" key="3">
    <source>
        <dbReference type="ARBA" id="ARBA00022679"/>
    </source>
</evidence>
<dbReference type="Gene3D" id="3.30.1370.10">
    <property type="entry name" value="K Homology domain, type 1"/>
    <property type="match status" value="1"/>
</dbReference>
<evidence type="ECO:0000313" key="10">
    <source>
        <dbReference type="EMBL" id="CAB3976390.1"/>
    </source>
</evidence>
<dbReference type="RefSeq" id="WP_176604920.1">
    <property type="nucleotide sequence ID" value="NZ_LR794158.1"/>
</dbReference>
<evidence type="ECO:0000256" key="5">
    <source>
        <dbReference type="ARBA" id="ARBA00022842"/>
    </source>
</evidence>
<dbReference type="GO" id="GO:0004654">
    <property type="term" value="F:polyribonucleotide nucleotidyltransferase activity"/>
    <property type="evidence" value="ECO:0007669"/>
    <property type="project" value="UniProtKB-UniRule"/>
</dbReference>
<organism evidence="10 11">
    <name type="scientific">Candidatus Azoamicus ciliaticola</name>
    <dbReference type="NCBI Taxonomy" id="2652803"/>
    <lineage>
        <taxon>Bacteria</taxon>
        <taxon>Pseudomonadati</taxon>
        <taxon>Pseudomonadota</taxon>
        <taxon>Gammaproteobacteria</taxon>
        <taxon>Candidatus Azoamicaceae</taxon>
        <taxon>Candidatus Azoamicus</taxon>
    </lineage>
</organism>
<keyword evidence="5" id="KW-0460">Magnesium</keyword>
<dbReference type="PIRSF" id="PIRSF005499">
    <property type="entry name" value="PNPase"/>
    <property type="match status" value="1"/>
</dbReference>
<accession>A0A6J5JZE0</accession>
<dbReference type="Pfam" id="PF03725">
    <property type="entry name" value="RNase_PH_C"/>
    <property type="match status" value="1"/>
</dbReference>
<sequence>MYIKTDIKLHNYTLNIEIGKIARNTASSIFLDVEGTTLLITIVYAQTDDCDFLPLKVEYFERFYANGKIPFNYFKREGKPSEREILIARLIDRSIRAMFPKDLKLEIQITVTVLSINKEINPDILAINGVSIALALSDLPFLPISSVRIGLCNNLVVVNPSSSEMKQSFMELVLSGTEDKITMIEGSFNEIKEEILLECLKTGLTEFNNVIKSIQELKIKLKKQEKLKLSSNYDEVSSILFNKYEKIFYELYYNYDKNKVKEFKNTLLTDLINEKNNLNNKNILTQIISSIEKKIIRKKIIDTGKRLDLRIFNEIRNINSETNIFKSTHGSAIFTRGETQSIAVVTLGTHKDLQLIDCPFFSCYKNNFILHYNFPPYAVNELGNVNVIKRREIGHGNLAKNALNYIIPLYDEFPYVIRVVSEITESNGSSSMATVCSSSLALMDAGVPIKNHVAGIAMGLIKEENDCIILTDISSEEDFFGDMDFKLAKTKNGITALQMDLKIPGITLNLIKNIINEAGLATNKLLNIMITLIPKHKEKLSEKAPKIKVLHINKNKIKDIIGKNGSIIKDLTEKYECEINISNDGIIRVSANSQENINLVINDIKNLIKEVKIGTIFRGKVTRIIQFGAFVNIMNKTDGLLHISKINKYKTVNPLWEIKEDDVIDVVISNIDTDGKISLNIFE</sequence>
<evidence type="ECO:0000313" key="11">
    <source>
        <dbReference type="Proteomes" id="UP000509549"/>
    </source>
</evidence>
<dbReference type="KEGG" id="acil:ESZ_00190"/>
<dbReference type="CDD" id="cd02393">
    <property type="entry name" value="KH-I_PNPase"/>
    <property type="match status" value="1"/>
</dbReference>
<dbReference type="PANTHER" id="PTHR11252">
    <property type="entry name" value="POLYRIBONUCLEOTIDE NUCLEOTIDYLTRANSFERASE"/>
    <property type="match status" value="1"/>
</dbReference>
<dbReference type="NCBIfam" id="TIGR03591">
    <property type="entry name" value="polynuc_phos"/>
    <property type="match status" value="1"/>
</dbReference>
<proteinExistence type="inferred from homology"/>
<dbReference type="SUPFAM" id="SSF54791">
    <property type="entry name" value="Eukaryotic type KH-domain (KH-domain type I)"/>
    <property type="match status" value="1"/>
</dbReference>
<feature type="domain" description="S1 motif" evidence="9">
    <location>
        <begin position="614"/>
        <end position="682"/>
    </location>
</feature>
<dbReference type="InterPro" id="IPR036612">
    <property type="entry name" value="KH_dom_type_1_sf"/>
</dbReference>
<evidence type="ECO:0000256" key="8">
    <source>
        <dbReference type="PROSITE-ProRule" id="PRU00117"/>
    </source>
</evidence>
<dbReference type="EC" id="2.7.7.8" evidence="2 7"/>
<comment type="similarity">
    <text evidence="1">Belongs to the polyribonucleotide nucleotidyltransferase family.</text>
</comment>
<evidence type="ECO:0000256" key="1">
    <source>
        <dbReference type="ARBA" id="ARBA00007404"/>
    </source>
</evidence>
<dbReference type="InterPro" id="IPR027408">
    <property type="entry name" value="PNPase/RNase_PH_dom_sf"/>
</dbReference>
<dbReference type="PROSITE" id="PS50084">
    <property type="entry name" value="KH_TYPE_1"/>
    <property type="match status" value="1"/>
</dbReference>
<dbReference type="Pfam" id="PF01138">
    <property type="entry name" value="RNase_PH"/>
    <property type="match status" value="2"/>
</dbReference>
<dbReference type="SMART" id="SM00316">
    <property type="entry name" value="S1"/>
    <property type="match status" value="1"/>
</dbReference>
<keyword evidence="11" id="KW-1185">Reference proteome</keyword>
<dbReference type="Gene3D" id="3.30.230.70">
    <property type="entry name" value="GHMP Kinase, N-terminal domain"/>
    <property type="match status" value="2"/>
</dbReference>
<dbReference type="GO" id="GO:0005829">
    <property type="term" value="C:cytosol"/>
    <property type="evidence" value="ECO:0007669"/>
    <property type="project" value="TreeGrafter"/>
</dbReference>
<dbReference type="InterPro" id="IPR012340">
    <property type="entry name" value="NA-bd_OB-fold"/>
</dbReference>
<dbReference type="FunFam" id="3.30.230.70:FF:000001">
    <property type="entry name" value="Polyribonucleotide nucleotidyltransferase"/>
    <property type="match status" value="1"/>
</dbReference>
<dbReference type="EMBL" id="LR794158">
    <property type="protein sequence ID" value="CAB3976390.1"/>
    <property type="molecule type" value="Genomic_DNA"/>
</dbReference>
<dbReference type="Pfam" id="PF00013">
    <property type="entry name" value="KH_1"/>
    <property type="match status" value="1"/>
</dbReference>
<dbReference type="SUPFAM" id="SSF55666">
    <property type="entry name" value="Ribonuclease PH domain 2-like"/>
    <property type="match status" value="2"/>
</dbReference>
<dbReference type="Pfam" id="PF00575">
    <property type="entry name" value="S1"/>
    <property type="match status" value="1"/>
</dbReference>
<gene>
    <name evidence="10" type="primary">pnp</name>
    <name evidence="10" type="ORF">ESZ_00190</name>
</gene>
<dbReference type="GO" id="GO:0006402">
    <property type="term" value="P:mRNA catabolic process"/>
    <property type="evidence" value="ECO:0007669"/>
    <property type="project" value="UniProtKB-UniRule"/>
</dbReference>
<dbReference type="InterPro" id="IPR004087">
    <property type="entry name" value="KH_dom"/>
</dbReference>
<keyword evidence="4 10" id="KW-0548">Nucleotidyltransferase</keyword>
<evidence type="ECO:0000256" key="4">
    <source>
        <dbReference type="ARBA" id="ARBA00022695"/>
    </source>
</evidence>
<name>A0A6J5JZE0_9GAMM</name>
<dbReference type="AlphaFoldDB" id="A0A6J5JZE0"/>
<reference evidence="10 11" key="1">
    <citation type="submission" date="2020-04" db="EMBL/GenBank/DDBJ databases">
        <authorList>
            <person name="Graf S J."/>
        </authorList>
    </citation>
    <scope>NUCLEOTIDE SEQUENCE [LARGE SCALE GENOMIC DNA]</scope>
    <source>
        <strain evidence="10">1</strain>
    </source>
</reference>
<evidence type="ECO:0000256" key="2">
    <source>
        <dbReference type="ARBA" id="ARBA00012416"/>
    </source>
</evidence>
<dbReference type="FunFam" id="3.30.1370.10:FF:000001">
    <property type="entry name" value="Polyribonucleotide nucleotidyltransferase"/>
    <property type="match status" value="1"/>
</dbReference>
<dbReference type="InterPro" id="IPR015847">
    <property type="entry name" value="ExoRNase_PH_dom2"/>
</dbReference>
<dbReference type="InterPro" id="IPR012162">
    <property type="entry name" value="PNPase"/>
</dbReference>
<dbReference type="InterPro" id="IPR003029">
    <property type="entry name" value="S1_domain"/>
</dbReference>